<dbReference type="Proteomes" id="UP000887569">
    <property type="component" value="Unplaced"/>
</dbReference>
<sequence length="118" mass="12602">MSSGRVGGSEPVVPACPAVFRSVPAGVLVGVRHEVQSEERLCAACPSRDSACPEWCWCSGQVILACPAGGSERVEQVVATCLGRCFAASLHERYDAFLAIKSLTRRGYRQTCRNTLTG</sequence>
<dbReference type="AlphaFoldDB" id="A0A915CLL0"/>
<keyword evidence="1" id="KW-1185">Reference proteome</keyword>
<evidence type="ECO:0000313" key="1">
    <source>
        <dbReference type="Proteomes" id="UP000887569"/>
    </source>
</evidence>
<proteinExistence type="predicted"/>
<name>A0A915CLL0_PARUN</name>
<reference evidence="2" key="1">
    <citation type="submission" date="2022-11" db="UniProtKB">
        <authorList>
            <consortium name="WormBaseParasite"/>
        </authorList>
    </citation>
    <scope>IDENTIFICATION</scope>
</reference>
<protein>
    <submittedName>
        <fullName evidence="2">Uncharacterized protein</fullName>
    </submittedName>
</protein>
<accession>A0A915CLL0</accession>
<evidence type="ECO:0000313" key="2">
    <source>
        <dbReference type="WBParaSite" id="PgR348_g001_t01"/>
    </source>
</evidence>
<organism evidence="1 2">
    <name type="scientific">Parascaris univalens</name>
    <name type="common">Nematode worm</name>
    <dbReference type="NCBI Taxonomy" id="6257"/>
    <lineage>
        <taxon>Eukaryota</taxon>
        <taxon>Metazoa</taxon>
        <taxon>Ecdysozoa</taxon>
        <taxon>Nematoda</taxon>
        <taxon>Chromadorea</taxon>
        <taxon>Rhabditida</taxon>
        <taxon>Spirurina</taxon>
        <taxon>Ascaridomorpha</taxon>
        <taxon>Ascaridoidea</taxon>
        <taxon>Ascarididae</taxon>
        <taxon>Parascaris</taxon>
    </lineage>
</organism>
<dbReference type="WBParaSite" id="PgR348_g001_t01">
    <property type="protein sequence ID" value="PgR348_g001_t01"/>
    <property type="gene ID" value="PgR348_g001"/>
</dbReference>